<feature type="region of interest" description="Disordered" evidence="19">
    <location>
        <begin position="933"/>
        <end position="968"/>
    </location>
</feature>
<evidence type="ECO:0000256" key="16">
    <source>
        <dbReference type="ARBA" id="ARBA00023268"/>
    </source>
</evidence>
<dbReference type="GO" id="GO:0070059">
    <property type="term" value="P:intrinsic apoptotic signaling pathway in response to endoplasmic reticulum stress"/>
    <property type="evidence" value="ECO:0007669"/>
    <property type="project" value="TreeGrafter"/>
</dbReference>
<evidence type="ECO:0000256" key="10">
    <source>
        <dbReference type="ARBA" id="ARBA00022777"/>
    </source>
</evidence>
<dbReference type="InterPro" id="IPR045133">
    <property type="entry name" value="IRE1/2-like"/>
</dbReference>
<evidence type="ECO:0000256" key="5">
    <source>
        <dbReference type="ARBA" id="ARBA00022553"/>
    </source>
</evidence>
<feature type="signal peptide" evidence="20">
    <location>
        <begin position="1"/>
        <end position="23"/>
    </location>
</feature>
<keyword evidence="4" id="KW-0723">Serine/threonine-protein kinase</keyword>
<evidence type="ECO:0000256" key="7">
    <source>
        <dbReference type="ARBA" id="ARBA00022692"/>
    </source>
</evidence>
<dbReference type="PANTHER" id="PTHR13954:SF6">
    <property type="entry name" value="NON-SPECIFIC SERINE_THREONINE PROTEIN KINASE"/>
    <property type="match status" value="1"/>
</dbReference>
<keyword evidence="14" id="KW-1133">Transmembrane helix</keyword>
<dbReference type="SMART" id="SM00220">
    <property type="entry name" value="S_TKc"/>
    <property type="match status" value="1"/>
</dbReference>
<feature type="chain" id="PRO_5035718626" description="non-specific serine/threonine protein kinase" evidence="20">
    <location>
        <begin position="24"/>
        <end position="968"/>
    </location>
</feature>
<feature type="domain" description="Protein kinase" evidence="21">
    <location>
        <begin position="512"/>
        <end position="772"/>
    </location>
</feature>
<keyword evidence="24" id="KW-1185">Reference proteome</keyword>
<keyword evidence="9" id="KW-0547">Nucleotide-binding</keyword>
<keyword evidence="12" id="KW-0256">Endoplasmic reticulum</keyword>
<comment type="cofactor">
    <cofactor evidence="1">
        <name>Mg(2+)</name>
        <dbReference type="ChEBI" id="CHEBI:18420"/>
    </cofactor>
</comment>
<dbReference type="Proteomes" id="UP000005237">
    <property type="component" value="Unassembled WGS sequence"/>
</dbReference>
<dbReference type="GO" id="GO:0004521">
    <property type="term" value="F:RNA endonuclease activity"/>
    <property type="evidence" value="ECO:0007669"/>
    <property type="project" value="EnsemblMetazoa"/>
</dbReference>
<dbReference type="GO" id="GO:0006397">
    <property type="term" value="P:mRNA processing"/>
    <property type="evidence" value="ECO:0007669"/>
    <property type="project" value="InterPro"/>
</dbReference>
<dbReference type="EC" id="2.7.11.1" evidence="3"/>
<keyword evidence="5" id="KW-0597">Phosphoprotein</keyword>
<accession>A0A8R1DN33</accession>
<comment type="subcellular location">
    <subcellularLocation>
        <location evidence="2">Endoplasmic reticulum membrane</location>
        <topology evidence="2">Single-pass type I membrane protein</topology>
    </subcellularLocation>
</comment>
<evidence type="ECO:0000256" key="6">
    <source>
        <dbReference type="ARBA" id="ARBA00022679"/>
    </source>
</evidence>
<dbReference type="GO" id="GO:0036498">
    <property type="term" value="P:IRE1-mediated unfolded protein response"/>
    <property type="evidence" value="ECO:0007669"/>
    <property type="project" value="EnsemblMetazoa"/>
</dbReference>
<evidence type="ECO:0000259" key="22">
    <source>
        <dbReference type="PROSITE" id="PS51392"/>
    </source>
</evidence>
<dbReference type="GO" id="GO:0045944">
    <property type="term" value="P:positive regulation of transcription by RNA polymerase II"/>
    <property type="evidence" value="ECO:0007669"/>
    <property type="project" value="EnsemblMetazoa"/>
</dbReference>
<sequence length="968" mass="109535">MTTIRLQKIALFLLFLIIPIATGDIPGFRNDDEYNDNDHKFPSTILVSTIDGRLRALDARTGEIKWTLQEEPVLRSPSEIKQGFTFLPNPLDGSLYVLKNSSLKRLPFNIPQLVQASPCRGNDGVLYAGSKKDVWLGIDPNTGLKVETLSSLSADRICPANQKNTVFFGRTEYRVSMFDEKNRGKTWNATFNDYSAHLLPEVHSWPFKHYASSSHGYILSVDRVTGEMRWEQDLKQPVAALYLLREDGLHKLPFDVMGKETMESIAKNIYSVDQWPTILGVNAQDSQTTYLSTHFFQALYVGESSFGLYAVEALVDHQTITYSPKLLGPPLLEGPSSVSLTNIESDEYFPPRRPIVRNIPSSITYKTLDGEFLLLGYHDRPGMSIASVIPTRYPPNNSGIRGAIGSTAEPPRIAGPAEVIKQEDTSIFMLLLEKHPIPFYGTFCTIFALLMTVIWQCGRQWDKKNLESSSSNVSIPVVGEFETSKIRSMASWYKRKIEIPTGWLAVGNKLMYNPTDILGTGCEGTVVYRGSFDGREVAVKRVVSEFVKFAHREADLLRDSDTHPHVIRYFCMESDSQFRYLALELCIASLNDYVEREEVQNIVTISFNEMLRQATDGLAHLHASKIVHRDVKPQNVLITVASQRGEMRAVISDFGLCKRVQPGKNSISRGIASGLAGTEGWIAPEVLVSASTSYPVDIFSLGCIFYYVISSGAHPFGKALHRQANIVNGQFSLSKLAETDDWQLADDLIRSMLHNNPSDRLSADSVLLHPFFWTAERRLAFFSDVSDRVEKEEDGSPVVRRLETDAREVVCGGWREHICDALKEDLRKFRTYKSFSVRDLLRAMRNKKHHYRELPEEVRMSLGDIPDQFLNYFTSRFPKLLLHVYKAAEYCAGEPVFRRYYSDEVRTRVSSIVEEEERIRKQIKEQMANEVWARAPKTPVEKRTPLKLAKRNNKINKPANGSNPGPQQ</sequence>
<dbReference type="SUPFAM" id="SSF50998">
    <property type="entry name" value="Quinoprotein alcohol dehydrogenase-like"/>
    <property type="match status" value="1"/>
</dbReference>
<evidence type="ECO:0000313" key="23">
    <source>
        <dbReference type="EnsemblMetazoa" id="CJA07340.1"/>
    </source>
</evidence>
<evidence type="ECO:0000259" key="21">
    <source>
        <dbReference type="PROSITE" id="PS50011"/>
    </source>
</evidence>
<dbReference type="InterPro" id="IPR015943">
    <property type="entry name" value="WD40/YVTN_repeat-like_dom_sf"/>
</dbReference>
<dbReference type="InterPro" id="IPR011047">
    <property type="entry name" value="Quinoprotein_ADH-like_sf"/>
</dbReference>
<dbReference type="InterPro" id="IPR010513">
    <property type="entry name" value="KEN_dom"/>
</dbReference>
<comment type="catalytic activity">
    <reaction evidence="18">
        <text>L-seryl-[protein] + ATP = O-phospho-L-seryl-[protein] + ADP + H(+)</text>
        <dbReference type="Rhea" id="RHEA:17989"/>
        <dbReference type="Rhea" id="RHEA-COMP:9863"/>
        <dbReference type="Rhea" id="RHEA-COMP:11604"/>
        <dbReference type="ChEBI" id="CHEBI:15378"/>
        <dbReference type="ChEBI" id="CHEBI:29999"/>
        <dbReference type="ChEBI" id="CHEBI:30616"/>
        <dbReference type="ChEBI" id="CHEBI:83421"/>
        <dbReference type="ChEBI" id="CHEBI:456216"/>
        <dbReference type="EC" id="2.7.11.1"/>
    </reaction>
</comment>
<dbReference type="PROSITE" id="PS50011">
    <property type="entry name" value="PROTEIN_KINASE_DOM"/>
    <property type="match status" value="1"/>
</dbReference>
<evidence type="ECO:0000256" key="1">
    <source>
        <dbReference type="ARBA" id="ARBA00001946"/>
    </source>
</evidence>
<dbReference type="InterPro" id="IPR038357">
    <property type="entry name" value="KEN_sf"/>
</dbReference>
<keyword evidence="7" id="KW-0812">Transmembrane</keyword>
<dbReference type="FunFam" id="1.10.510.10:FF:002167">
    <property type="entry name" value="Serine/threonine-protein kinase/endoribonuclease ire-1"/>
    <property type="match status" value="1"/>
</dbReference>
<dbReference type="PROSITE" id="PS51392">
    <property type="entry name" value="KEN"/>
    <property type="match status" value="1"/>
</dbReference>
<evidence type="ECO:0000256" key="2">
    <source>
        <dbReference type="ARBA" id="ARBA00004115"/>
    </source>
</evidence>
<evidence type="ECO:0000256" key="13">
    <source>
        <dbReference type="ARBA" id="ARBA00022840"/>
    </source>
</evidence>
<dbReference type="GO" id="GO:1990604">
    <property type="term" value="C:IRE1-TRAF2-ASK1 complex"/>
    <property type="evidence" value="ECO:0007669"/>
    <property type="project" value="TreeGrafter"/>
</dbReference>
<feature type="compositionally biased region" description="Polar residues" evidence="19">
    <location>
        <begin position="959"/>
        <end position="968"/>
    </location>
</feature>
<dbReference type="SMART" id="SM00564">
    <property type="entry name" value="PQQ"/>
    <property type="match status" value="5"/>
</dbReference>
<keyword evidence="8 20" id="KW-0732">Signal</keyword>
<dbReference type="AlphaFoldDB" id="A0A8R1DN33"/>
<dbReference type="InterPro" id="IPR018391">
    <property type="entry name" value="PQQ_b-propeller_rpt"/>
</dbReference>
<keyword evidence="15" id="KW-0472">Membrane</keyword>
<dbReference type="Gene3D" id="2.130.10.10">
    <property type="entry name" value="YVTN repeat-like/Quinoprotein amine dehydrogenase"/>
    <property type="match status" value="1"/>
</dbReference>
<keyword evidence="11" id="KW-0378">Hydrolase</keyword>
<protein>
    <recommendedName>
        <fullName evidence="3">non-specific serine/threonine protein kinase</fullName>
        <ecNumber evidence="3">2.7.11.1</ecNumber>
    </recommendedName>
</protein>
<evidence type="ECO:0000256" key="3">
    <source>
        <dbReference type="ARBA" id="ARBA00012513"/>
    </source>
</evidence>
<dbReference type="CDD" id="cd10422">
    <property type="entry name" value="RNase_Ire1"/>
    <property type="match status" value="1"/>
</dbReference>
<feature type="domain" description="KEN" evidence="22">
    <location>
        <begin position="775"/>
        <end position="903"/>
    </location>
</feature>
<evidence type="ECO:0000256" key="8">
    <source>
        <dbReference type="ARBA" id="ARBA00022729"/>
    </source>
</evidence>
<comment type="catalytic activity">
    <reaction evidence="17">
        <text>L-threonyl-[protein] + ATP = O-phospho-L-threonyl-[protein] + ADP + H(+)</text>
        <dbReference type="Rhea" id="RHEA:46608"/>
        <dbReference type="Rhea" id="RHEA-COMP:11060"/>
        <dbReference type="Rhea" id="RHEA-COMP:11605"/>
        <dbReference type="ChEBI" id="CHEBI:15378"/>
        <dbReference type="ChEBI" id="CHEBI:30013"/>
        <dbReference type="ChEBI" id="CHEBI:30616"/>
        <dbReference type="ChEBI" id="CHEBI:61977"/>
        <dbReference type="ChEBI" id="CHEBI:456216"/>
        <dbReference type="EC" id="2.7.11.1"/>
    </reaction>
</comment>
<dbReference type="SUPFAM" id="SSF56112">
    <property type="entry name" value="Protein kinase-like (PK-like)"/>
    <property type="match status" value="1"/>
</dbReference>
<evidence type="ECO:0000313" key="24">
    <source>
        <dbReference type="Proteomes" id="UP000005237"/>
    </source>
</evidence>
<dbReference type="GO" id="GO:0005524">
    <property type="term" value="F:ATP binding"/>
    <property type="evidence" value="ECO:0007669"/>
    <property type="project" value="UniProtKB-KW"/>
</dbReference>
<evidence type="ECO:0000256" key="15">
    <source>
        <dbReference type="ARBA" id="ARBA00023136"/>
    </source>
</evidence>
<dbReference type="GO" id="GO:0043025">
    <property type="term" value="C:neuronal cell body"/>
    <property type="evidence" value="ECO:0007669"/>
    <property type="project" value="EnsemblMetazoa"/>
</dbReference>
<evidence type="ECO:0000256" key="19">
    <source>
        <dbReference type="SAM" id="MobiDB-lite"/>
    </source>
</evidence>
<reference evidence="23" key="2">
    <citation type="submission" date="2022-06" db="UniProtKB">
        <authorList>
            <consortium name="EnsemblMetazoa"/>
        </authorList>
    </citation>
    <scope>IDENTIFICATION</scope>
    <source>
        <strain evidence="23">DF5081</strain>
    </source>
</reference>
<organism evidence="23 24">
    <name type="scientific">Caenorhabditis japonica</name>
    <dbReference type="NCBI Taxonomy" id="281687"/>
    <lineage>
        <taxon>Eukaryota</taxon>
        <taxon>Metazoa</taxon>
        <taxon>Ecdysozoa</taxon>
        <taxon>Nematoda</taxon>
        <taxon>Chromadorea</taxon>
        <taxon>Rhabditida</taxon>
        <taxon>Rhabditina</taxon>
        <taxon>Rhabditomorpha</taxon>
        <taxon>Rhabditoidea</taxon>
        <taxon>Rhabditidae</taxon>
        <taxon>Peloderinae</taxon>
        <taxon>Caenorhabditis</taxon>
    </lineage>
</organism>
<dbReference type="GO" id="GO:0002119">
    <property type="term" value="P:nematode larval development"/>
    <property type="evidence" value="ECO:0007669"/>
    <property type="project" value="EnsemblMetazoa"/>
</dbReference>
<dbReference type="SMART" id="SM00580">
    <property type="entry name" value="PUG"/>
    <property type="match status" value="1"/>
</dbReference>
<dbReference type="Pfam" id="PF06479">
    <property type="entry name" value="Ribonuc_2-5A"/>
    <property type="match status" value="1"/>
</dbReference>
<dbReference type="FunFam" id="1.20.1440.180:FF:000001">
    <property type="entry name" value="Serine/threonine-protein kinase/endoribonuclease IRE1"/>
    <property type="match status" value="1"/>
</dbReference>
<evidence type="ECO:0000256" key="4">
    <source>
        <dbReference type="ARBA" id="ARBA00022527"/>
    </source>
</evidence>
<dbReference type="Gene3D" id="1.10.510.10">
    <property type="entry name" value="Transferase(Phosphotransferase) domain 1"/>
    <property type="match status" value="1"/>
</dbReference>
<evidence type="ECO:0000256" key="14">
    <source>
        <dbReference type="ARBA" id="ARBA00022989"/>
    </source>
</evidence>
<name>A0A8R1DN33_CAEJA</name>
<evidence type="ECO:0000256" key="17">
    <source>
        <dbReference type="ARBA" id="ARBA00047899"/>
    </source>
</evidence>
<evidence type="ECO:0000256" key="9">
    <source>
        <dbReference type="ARBA" id="ARBA00022741"/>
    </source>
</evidence>
<dbReference type="InterPro" id="IPR000719">
    <property type="entry name" value="Prot_kinase_dom"/>
</dbReference>
<dbReference type="EnsemblMetazoa" id="CJA07340.1">
    <property type="protein sequence ID" value="CJA07340.1"/>
    <property type="gene ID" value="WBGene00126544"/>
</dbReference>
<dbReference type="Pfam" id="PF00069">
    <property type="entry name" value="Pkinase"/>
    <property type="match status" value="1"/>
</dbReference>
<dbReference type="InterPro" id="IPR008271">
    <property type="entry name" value="Ser/Thr_kinase_AS"/>
</dbReference>
<dbReference type="GO" id="GO:0051082">
    <property type="term" value="F:unfolded protein binding"/>
    <property type="evidence" value="ECO:0007669"/>
    <property type="project" value="TreeGrafter"/>
</dbReference>
<dbReference type="Gene3D" id="3.30.200.20">
    <property type="entry name" value="Phosphorylase Kinase, domain 1"/>
    <property type="match status" value="1"/>
</dbReference>
<keyword evidence="6" id="KW-0808">Transferase</keyword>
<dbReference type="PANTHER" id="PTHR13954">
    <property type="entry name" value="IRE1-RELATED"/>
    <property type="match status" value="1"/>
</dbReference>
<dbReference type="CDD" id="cd09769">
    <property type="entry name" value="Luminal_IRE1"/>
    <property type="match status" value="1"/>
</dbReference>
<reference evidence="24" key="1">
    <citation type="submission" date="2010-08" db="EMBL/GenBank/DDBJ databases">
        <authorList>
            <consortium name="Caenorhabditis japonica Sequencing Consortium"/>
            <person name="Wilson R.K."/>
        </authorList>
    </citation>
    <scope>NUCLEOTIDE SEQUENCE [LARGE SCALE GENOMIC DNA]</scope>
    <source>
        <strain evidence="24">DF5081</strain>
    </source>
</reference>
<dbReference type="PROSITE" id="PS00108">
    <property type="entry name" value="PROTEIN_KINASE_ST"/>
    <property type="match status" value="1"/>
</dbReference>
<dbReference type="GO" id="GO:0016787">
    <property type="term" value="F:hydrolase activity"/>
    <property type="evidence" value="ECO:0007669"/>
    <property type="project" value="UniProtKB-KW"/>
</dbReference>
<evidence type="ECO:0000256" key="20">
    <source>
        <dbReference type="SAM" id="SignalP"/>
    </source>
</evidence>
<evidence type="ECO:0000256" key="11">
    <source>
        <dbReference type="ARBA" id="ARBA00022801"/>
    </source>
</evidence>
<keyword evidence="10" id="KW-0418">Kinase</keyword>
<keyword evidence="16" id="KW-0511">Multifunctional enzyme</keyword>
<keyword evidence="13" id="KW-0067">ATP-binding</keyword>
<proteinExistence type="predicted"/>
<dbReference type="GO" id="GO:0004674">
    <property type="term" value="F:protein serine/threonine kinase activity"/>
    <property type="evidence" value="ECO:0007669"/>
    <property type="project" value="UniProtKB-KW"/>
</dbReference>
<evidence type="ECO:0000256" key="18">
    <source>
        <dbReference type="ARBA" id="ARBA00048679"/>
    </source>
</evidence>
<evidence type="ECO:0000256" key="12">
    <source>
        <dbReference type="ARBA" id="ARBA00022824"/>
    </source>
</evidence>
<dbReference type="Gene3D" id="1.20.1440.180">
    <property type="entry name" value="KEN domain"/>
    <property type="match status" value="1"/>
</dbReference>
<dbReference type="FunFam" id="3.30.200.20:FF:000077">
    <property type="entry name" value="Putative Serine/threonine-protein kinase/endoribonuclease IRE1"/>
    <property type="match status" value="1"/>
</dbReference>
<dbReference type="InterPro" id="IPR011009">
    <property type="entry name" value="Kinase-like_dom_sf"/>
</dbReference>